<dbReference type="RefSeq" id="WP_203699130.1">
    <property type="nucleotide sequence ID" value="NZ_BAAALC010000054.1"/>
</dbReference>
<name>A0A8J3LEE4_9ACTN</name>
<evidence type="ECO:0000259" key="3">
    <source>
        <dbReference type="Pfam" id="PF01569"/>
    </source>
</evidence>
<sequence>MKRLRSRGLLAALTLVVGAVGAVVIPAQAAHAVAPADHTVFWNDVLLRTYRTVGGAPGPLARAGAMMHAAMWDAANSASCRLGLTANPVQDTCLGKKYLVNVTTVKYAGASAPVESTAIDYAAVTVLRNLYPGLNFDADLATAQQGVGTHNNQKEAVYIGQQAALAMKTARTGDGSADTTPYTEGTVPGAWRNTGSGSAATPNWGAVTPFSMTSGSQFRPQLPLGYASYSTLLASAGYAAQVNEVKSYGSAASTTRTADQTQLAWFWANDLDGTYKPPGQLFAHTTILAQLRGLSPTQTVRLFALVAIAMADAGVASWDAKYRTAIDLWRPESAVRLADTDGNAATVADPAWQPLSATASGVHFSPPFPAYVSGHATFAGAWAGVMQAYLGTDAVTWTATTEDPHAVGVVRTFTSISAAATENALSRIYLGVHYRFDADFGMATGDSVADHVFAHELTQWQQHGGVYSDMPACHGAGTALVSAGTYEEYQCLENANETAVLYVR</sequence>
<dbReference type="Pfam" id="PF01569">
    <property type="entry name" value="PAP2"/>
    <property type="match status" value="1"/>
</dbReference>
<feature type="signal peptide" evidence="2">
    <location>
        <begin position="1"/>
        <end position="29"/>
    </location>
</feature>
<feature type="domain" description="Phosphatidic acid phosphatase type 2/haloperoxidase" evidence="3">
    <location>
        <begin position="328"/>
        <end position="446"/>
    </location>
</feature>
<comment type="caution">
    <text evidence="4">The sequence shown here is derived from an EMBL/GenBank/DDBJ whole genome shotgun (WGS) entry which is preliminary data.</text>
</comment>
<proteinExistence type="predicted"/>
<dbReference type="InterPro" id="IPR000326">
    <property type="entry name" value="PAP2/HPO"/>
</dbReference>
<dbReference type="Proteomes" id="UP000630887">
    <property type="component" value="Unassembled WGS sequence"/>
</dbReference>
<dbReference type="PANTHER" id="PTHR34599:SF1">
    <property type="entry name" value="PHOSPHATIDIC ACID PHOSPHATASE TYPE 2_HALOPEROXIDASE DOMAIN-CONTAINING PROTEIN"/>
    <property type="match status" value="1"/>
</dbReference>
<feature type="region of interest" description="Disordered" evidence="1">
    <location>
        <begin position="172"/>
        <end position="195"/>
    </location>
</feature>
<protein>
    <recommendedName>
        <fullName evidence="3">Phosphatidic acid phosphatase type 2/haloperoxidase domain-containing protein</fullName>
    </recommendedName>
</protein>
<dbReference type="PANTHER" id="PTHR34599">
    <property type="entry name" value="PEROXIDASE-RELATED"/>
    <property type="match status" value="1"/>
</dbReference>
<dbReference type="InterPro" id="IPR052559">
    <property type="entry name" value="V-haloperoxidase"/>
</dbReference>
<organism evidence="4 5">
    <name type="scientific">Catellatospora coxensis</name>
    <dbReference type="NCBI Taxonomy" id="310354"/>
    <lineage>
        <taxon>Bacteria</taxon>
        <taxon>Bacillati</taxon>
        <taxon>Actinomycetota</taxon>
        <taxon>Actinomycetes</taxon>
        <taxon>Micromonosporales</taxon>
        <taxon>Micromonosporaceae</taxon>
        <taxon>Catellatospora</taxon>
    </lineage>
</organism>
<dbReference type="Gene3D" id="1.10.606.20">
    <property type="match status" value="1"/>
</dbReference>
<evidence type="ECO:0000256" key="2">
    <source>
        <dbReference type="SAM" id="SignalP"/>
    </source>
</evidence>
<dbReference type="EMBL" id="BONI01000119">
    <property type="protein sequence ID" value="GIG11175.1"/>
    <property type="molecule type" value="Genomic_DNA"/>
</dbReference>
<dbReference type="AlphaFoldDB" id="A0A8J3LEE4"/>
<dbReference type="InterPro" id="IPR036938">
    <property type="entry name" value="PAP2/HPO_sf"/>
</dbReference>
<dbReference type="CDD" id="cd03398">
    <property type="entry name" value="PAP2_haloperoxidase"/>
    <property type="match status" value="1"/>
</dbReference>
<evidence type="ECO:0000256" key="1">
    <source>
        <dbReference type="SAM" id="MobiDB-lite"/>
    </source>
</evidence>
<evidence type="ECO:0000313" key="4">
    <source>
        <dbReference type="EMBL" id="GIG11175.1"/>
    </source>
</evidence>
<accession>A0A8J3LEE4</accession>
<gene>
    <name evidence="4" type="ORF">Cco03nite_78750</name>
</gene>
<evidence type="ECO:0000313" key="5">
    <source>
        <dbReference type="Proteomes" id="UP000630887"/>
    </source>
</evidence>
<dbReference type="SUPFAM" id="SSF48317">
    <property type="entry name" value="Acid phosphatase/Vanadium-dependent haloperoxidase"/>
    <property type="match status" value="1"/>
</dbReference>
<keyword evidence="5" id="KW-1185">Reference proteome</keyword>
<keyword evidence="2" id="KW-0732">Signal</keyword>
<feature type="chain" id="PRO_5035163823" description="Phosphatidic acid phosphatase type 2/haloperoxidase domain-containing protein" evidence="2">
    <location>
        <begin position="30"/>
        <end position="504"/>
    </location>
</feature>
<reference evidence="4 5" key="1">
    <citation type="submission" date="2021-01" db="EMBL/GenBank/DDBJ databases">
        <title>Whole genome shotgun sequence of Catellatospora coxensis NBRC 107359.</title>
        <authorList>
            <person name="Komaki H."/>
            <person name="Tamura T."/>
        </authorList>
    </citation>
    <scope>NUCLEOTIDE SEQUENCE [LARGE SCALE GENOMIC DNA]</scope>
    <source>
        <strain evidence="4 5">NBRC 107359</strain>
    </source>
</reference>